<gene>
    <name evidence="2" type="ORF">ElyMa_002266300</name>
</gene>
<evidence type="ECO:0000313" key="3">
    <source>
        <dbReference type="Proteomes" id="UP000762676"/>
    </source>
</evidence>
<reference evidence="2 3" key="1">
    <citation type="journal article" date="2021" name="Elife">
        <title>Chloroplast acquisition without the gene transfer in kleptoplastic sea slugs, Plakobranchus ocellatus.</title>
        <authorList>
            <person name="Maeda T."/>
            <person name="Takahashi S."/>
            <person name="Yoshida T."/>
            <person name="Shimamura S."/>
            <person name="Takaki Y."/>
            <person name="Nagai Y."/>
            <person name="Toyoda A."/>
            <person name="Suzuki Y."/>
            <person name="Arimoto A."/>
            <person name="Ishii H."/>
            <person name="Satoh N."/>
            <person name="Nishiyama T."/>
            <person name="Hasebe M."/>
            <person name="Maruyama T."/>
            <person name="Minagawa J."/>
            <person name="Obokata J."/>
            <person name="Shigenobu S."/>
        </authorList>
    </citation>
    <scope>NUCLEOTIDE SEQUENCE [LARGE SCALE GENOMIC DNA]</scope>
</reference>
<name>A0AAV4FZ12_9GAST</name>
<dbReference type="EMBL" id="BMAT01004702">
    <property type="protein sequence ID" value="GFR78583.1"/>
    <property type="molecule type" value="Genomic_DNA"/>
</dbReference>
<proteinExistence type="predicted"/>
<accession>A0AAV4FZ12</accession>
<feature type="signal peptide" evidence="1">
    <location>
        <begin position="1"/>
        <end position="16"/>
    </location>
</feature>
<keyword evidence="3" id="KW-1185">Reference proteome</keyword>
<evidence type="ECO:0000313" key="2">
    <source>
        <dbReference type="EMBL" id="GFR78583.1"/>
    </source>
</evidence>
<sequence length="83" mass="9778">MWRLLAILPCFLLVFGRPSIRFVLVWEPIEFNCDGDIGFVFDVSGNNSNYALDGQYGPRFYRKLRTEVQPTQIVSWAWIRIKH</sequence>
<organism evidence="2 3">
    <name type="scientific">Elysia marginata</name>
    <dbReference type="NCBI Taxonomy" id="1093978"/>
    <lineage>
        <taxon>Eukaryota</taxon>
        <taxon>Metazoa</taxon>
        <taxon>Spiralia</taxon>
        <taxon>Lophotrochozoa</taxon>
        <taxon>Mollusca</taxon>
        <taxon>Gastropoda</taxon>
        <taxon>Heterobranchia</taxon>
        <taxon>Euthyneura</taxon>
        <taxon>Panpulmonata</taxon>
        <taxon>Sacoglossa</taxon>
        <taxon>Placobranchoidea</taxon>
        <taxon>Plakobranchidae</taxon>
        <taxon>Elysia</taxon>
    </lineage>
</organism>
<comment type="caution">
    <text evidence="2">The sequence shown here is derived from an EMBL/GenBank/DDBJ whole genome shotgun (WGS) entry which is preliminary data.</text>
</comment>
<feature type="chain" id="PRO_5043786194" evidence="1">
    <location>
        <begin position="17"/>
        <end position="83"/>
    </location>
</feature>
<keyword evidence="1" id="KW-0732">Signal</keyword>
<dbReference type="AlphaFoldDB" id="A0AAV4FZ12"/>
<evidence type="ECO:0000256" key="1">
    <source>
        <dbReference type="SAM" id="SignalP"/>
    </source>
</evidence>
<protein>
    <submittedName>
        <fullName evidence="2">Uncharacterized protein</fullName>
    </submittedName>
</protein>
<dbReference type="Proteomes" id="UP000762676">
    <property type="component" value="Unassembled WGS sequence"/>
</dbReference>